<evidence type="ECO:0000256" key="4">
    <source>
        <dbReference type="ARBA" id="ARBA00022989"/>
    </source>
</evidence>
<evidence type="ECO:0000256" key="6">
    <source>
        <dbReference type="ARBA" id="ARBA00023180"/>
    </source>
</evidence>
<evidence type="ECO:0000256" key="1">
    <source>
        <dbReference type="ARBA" id="ARBA00004479"/>
    </source>
</evidence>
<keyword evidence="4" id="KW-1133">Transmembrane helix</keyword>
<name>A0A915JY94_ROMCU</name>
<comment type="subcellular location">
    <subcellularLocation>
        <location evidence="1">Membrane</location>
        <topology evidence="1">Single-pass type I membrane protein</topology>
    </subcellularLocation>
</comment>
<dbReference type="PANTHER" id="PTHR46876">
    <property type="entry name" value="LOW-DENSITY LIPOPROTEIN RECEPTOR-RELATED PROTEIN 11"/>
    <property type="match status" value="1"/>
</dbReference>
<feature type="coiled-coil region" evidence="7">
    <location>
        <begin position="96"/>
        <end position="123"/>
    </location>
</feature>
<dbReference type="SMART" id="SM00765">
    <property type="entry name" value="MANEC"/>
    <property type="match status" value="1"/>
</dbReference>
<dbReference type="AlphaFoldDB" id="A0A915JY94"/>
<evidence type="ECO:0000256" key="3">
    <source>
        <dbReference type="ARBA" id="ARBA00022729"/>
    </source>
</evidence>
<evidence type="ECO:0000256" key="7">
    <source>
        <dbReference type="SAM" id="Coils"/>
    </source>
</evidence>
<evidence type="ECO:0000256" key="2">
    <source>
        <dbReference type="ARBA" id="ARBA00022692"/>
    </source>
</evidence>
<accession>A0A915JY94</accession>
<keyword evidence="9" id="KW-1185">Reference proteome</keyword>
<dbReference type="PROSITE" id="PS50986">
    <property type="entry name" value="MANSC"/>
    <property type="match status" value="1"/>
</dbReference>
<keyword evidence="2" id="KW-0812">Transmembrane</keyword>
<dbReference type="Proteomes" id="UP000887565">
    <property type="component" value="Unplaced"/>
</dbReference>
<feature type="domain" description="MANSC" evidence="8">
    <location>
        <begin position="168"/>
        <end position="252"/>
    </location>
</feature>
<keyword evidence="6" id="KW-0325">Glycoprotein</keyword>
<evidence type="ECO:0000313" key="10">
    <source>
        <dbReference type="WBParaSite" id="nRc.2.0.1.t31421-RA"/>
    </source>
</evidence>
<keyword evidence="3" id="KW-0732">Signal</keyword>
<protein>
    <submittedName>
        <fullName evidence="10">MANSC domain-containing protein</fullName>
    </submittedName>
</protein>
<organism evidence="9 10">
    <name type="scientific">Romanomermis culicivorax</name>
    <name type="common">Nematode worm</name>
    <dbReference type="NCBI Taxonomy" id="13658"/>
    <lineage>
        <taxon>Eukaryota</taxon>
        <taxon>Metazoa</taxon>
        <taxon>Ecdysozoa</taxon>
        <taxon>Nematoda</taxon>
        <taxon>Enoplea</taxon>
        <taxon>Dorylaimia</taxon>
        <taxon>Mermithida</taxon>
        <taxon>Mermithoidea</taxon>
        <taxon>Mermithidae</taxon>
        <taxon>Romanomermis</taxon>
    </lineage>
</organism>
<sequence>MNRLRRKIDVLEWSAKIINFDNNDNVAGHVTSEFENFYSNRFYCDDDDDDADQSIILTNRQISDYDRFTVEIEFLDSYLLYNTVYNHNDDIYRKHIGQMRREIHALQLEINDLEKELSKYRSKIVDGVPKRSVVVGNRSQSLGYPHGIYRTSGAAAAAGDDCFKYFDVSNKTIIKTSESLKNGAKFLKSLPNNDDEKANDRRRRCAKLCCETEFCNMVVLQEKENGFCYLFDCGPINDLKCTFSDHENHVAMGLMIERGEIFGRKSKLNAGKYAKYRESKVENHEGDLQALKTGDLGSLRTSTLATKLRKLGKLPFLFAPN</sequence>
<dbReference type="PANTHER" id="PTHR46876:SF1">
    <property type="entry name" value="LOW-DENSITY LIPOPROTEIN RECEPTOR-RELATED PROTEIN 11"/>
    <property type="match status" value="1"/>
</dbReference>
<dbReference type="InterPro" id="IPR011106">
    <property type="entry name" value="MANSC_N"/>
</dbReference>
<dbReference type="InterPro" id="IPR013980">
    <property type="entry name" value="MANSC_dom"/>
</dbReference>
<reference evidence="10" key="1">
    <citation type="submission" date="2022-11" db="UniProtKB">
        <authorList>
            <consortium name="WormBaseParasite"/>
        </authorList>
    </citation>
    <scope>IDENTIFICATION</scope>
</reference>
<evidence type="ECO:0000313" key="9">
    <source>
        <dbReference type="Proteomes" id="UP000887565"/>
    </source>
</evidence>
<evidence type="ECO:0000256" key="5">
    <source>
        <dbReference type="ARBA" id="ARBA00023136"/>
    </source>
</evidence>
<evidence type="ECO:0000259" key="8">
    <source>
        <dbReference type="PROSITE" id="PS50986"/>
    </source>
</evidence>
<dbReference type="WBParaSite" id="nRc.2.0.1.t31421-RA">
    <property type="protein sequence ID" value="nRc.2.0.1.t31421-RA"/>
    <property type="gene ID" value="nRc.2.0.1.g31421"/>
</dbReference>
<keyword evidence="7" id="KW-0175">Coiled coil</keyword>
<dbReference type="Pfam" id="PF07502">
    <property type="entry name" value="MANEC"/>
    <property type="match status" value="1"/>
</dbReference>
<proteinExistence type="predicted"/>
<dbReference type="GO" id="GO:0016020">
    <property type="term" value="C:membrane"/>
    <property type="evidence" value="ECO:0007669"/>
    <property type="project" value="UniProtKB-SubCell"/>
</dbReference>
<keyword evidence="5" id="KW-0472">Membrane</keyword>